<evidence type="ECO:0000313" key="2">
    <source>
        <dbReference type="Proteomes" id="UP000243542"/>
    </source>
</evidence>
<organism evidence="1 2">
    <name type="scientific">Amycolatopsis sulphurea</name>
    <dbReference type="NCBI Taxonomy" id="76022"/>
    <lineage>
        <taxon>Bacteria</taxon>
        <taxon>Bacillati</taxon>
        <taxon>Actinomycetota</taxon>
        <taxon>Actinomycetes</taxon>
        <taxon>Pseudonocardiales</taxon>
        <taxon>Pseudonocardiaceae</taxon>
        <taxon>Amycolatopsis</taxon>
    </lineage>
</organism>
<evidence type="ECO:0000313" key="1">
    <source>
        <dbReference type="EMBL" id="PFG56912.1"/>
    </source>
</evidence>
<sequence length="46" mass="5012">MTDVRRWRVLRRSGAVVSAGAAVLFCRPSVKATFTDSESRVSAKSV</sequence>
<accession>A0A2A9G223</accession>
<reference evidence="1 2" key="1">
    <citation type="submission" date="2017-10" db="EMBL/GenBank/DDBJ databases">
        <title>Sequencing the genomes of 1000 actinobacteria strains.</title>
        <authorList>
            <person name="Klenk H.-P."/>
        </authorList>
    </citation>
    <scope>NUCLEOTIDE SEQUENCE [LARGE SCALE GENOMIC DNA]</scope>
    <source>
        <strain evidence="1 2">DSM 46092</strain>
    </source>
</reference>
<name>A0A2A9G223_9PSEU</name>
<comment type="caution">
    <text evidence="1">The sequence shown here is derived from an EMBL/GenBank/DDBJ whole genome shotgun (WGS) entry which is preliminary data.</text>
</comment>
<gene>
    <name evidence="1" type="ORF">ATK36_0448</name>
</gene>
<dbReference type="EMBL" id="PDJK01000001">
    <property type="protein sequence ID" value="PFG56912.1"/>
    <property type="molecule type" value="Genomic_DNA"/>
</dbReference>
<keyword evidence="2" id="KW-1185">Reference proteome</keyword>
<dbReference type="Proteomes" id="UP000243542">
    <property type="component" value="Unassembled WGS sequence"/>
</dbReference>
<protein>
    <submittedName>
        <fullName evidence="1">Uncharacterized protein</fullName>
    </submittedName>
</protein>
<proteinExistence type="predicted"/>
<dbReference type="AlphaFoldDB" id="A0A2A9G223"/>